<reference evidence="1 2" key="1">
    <citation type="submission" date="2018-02" db="EMBL/GenBank/DDBJ databases">
        <title>Novel Leptospira species isolated from soil and water in Japan.</title>
        <authorList>
            <person name="Nakao R."/>
            <person name="Masuzawa T."/>
        </authorList>
    </citation>
    <scope>NUCLEOTIDE SEQUENCE [LARGE SCALE GENOMIC DNA]</scope>
    <source>
        <strain evidence="1 2">E8</strain>
    </source>
</reference>
<organism evidence="1 2">
    <name type="scientific">Leptospira johnsonii</name>
    <dbReference type="NCBI Taxonomy" id="1917820"/>
    <lineage>
        <taxon>Bacteria</taxon>
        <taxon>Pseudomonadati</taxon>
        <taxon>Spirochaetota</taxon>
        <taxon>Spirochaetia</taxon>
        <taxon>Leptospirales</taxon>
        <taxon>Leptospiraceae</taxon>
        <taxon>Leptospira</taxon>
    </lineage>
</organism>
<protein>
    <submittedName>
        <fullName evidence="1">Uncharacterized protein</fullName>
    </submittedName>
</protein>
<dbReference type="EMBL" id="BFAY01000001">
    <property type="protein sequence ID" value="GBF37124.1"/>
    <property type="molecule type" value="Genomic_DNA"/>
</dbReference>
<proteinExistence type="predicted"/>
<dbReference type="AlphaFoldDB" id="A0A2P2CXK1"/>
<sequence length="425" mass="47900">MAGPERKVIERNSHGEYVLTAYGEFLSYFHTHIQLFGTLISAKKIPAKEQEALKLKLRSYISNNVQKTDHFFDQLPQFAQFLGMGSQELSSYMNRNFLGALNKVKTKLIEQESVAEQTPRKKKYSKISEEILEGLGFTFPAGHRFEWEEGMIYLVEIATGKKREAAALGEVARETAAAGAAARPIPAAPVRKGPETPILEEILKKYGELFSGKPLIMKVEELEEDDSPVQVGEDILADVEDLHFDGDFGGDSPSFSEPPVSIPFSKYMDQVGKVRVFQKAGQLEEYKRWVASLPVEENALVQLQTSLLKESRGEVVEWDGTLGQLGARTGLSESRLRKVLELGRDFFRIRNQLEASWNKARTASPAVAELVKKAWPHILRVMDEYPDFTQIKGKMDQLLSRIPDASQRKILTDLFLNPVLSIRRN</sequence>
<dbReference type="Proteomes" id="UP000245076">
    <property type="component" value="Unassembled WGS sequence"/>
</dbReference>
<evidence type="ECO:0000313" key="1">
    <source>
        <dbReference type="EMBL" id="GBF37124.1"/>
    </source>
</evidence>
<gene>
    <name evidence="1" type="ORF">LPTSP1_01020</name>
</gene>
<dbReference type="RefSeq" id="WP_108926899.1">
    <property type="nucleotide sequence ID" value="NZ_BFAY01000001.1"/>
</dbReference>
<name>A0A2P2CXK1_9LEPT</name>
<evidence type="ECO:0000313" key="2">
    <source>
        <dbReference type="Proteomes" id="UP000245076"/>
    </source>
</evidence>
<dbReference type="OrthoDB" id="341948at2"/>
<comment type="caution">
    <text evidence="1">The sequence shown here is derived from an EMBL/GenBank/DDBJ whole genome shotgun (WGS) entry which is preliminary data.</text>
</comment>
<keyword evidence="2" id="KW-1185">Reference proteome</keyword>
<accession>A0A2P2CXK1</accession>